<evidence type="ECO:0000313" key="1">
    <source>
        <dbReference type="EMBL" id="SSX34911.1"/>
    </source>
</evidence>
<protein>
    <submittedName>
        <fullName evidence="1">CSON008770 protein</fullName>
    </submittedName>
</protein>
<name>A0A336MZ31_CULSO</name>
<dbReference type="AlphaFoldDB" id="A0A336MZ31"/>
<gene>
    <name evidence="1" type="primary">CSON008770</name>
</gene>
<dbReference type="VEuPathDB" id="VectorBase:CSON008770"/>
<accession>A0A336MZ31</accession>
<sequence length="76" mass="8131">MRSYLVALGGFGFTIAGTFTSINSSTRNSSPFIGSHPFSVMYFSINLRSNIEPLLGDNTGTSGTSFDTISTNQNNI</sequence>
<proteinExistence type="predicted"/>
<organism evidence="1">
    <name type="scientific">Culicoides sonorensis</name>
    <name type="common">Biting midge</name>
    <dbReference type="NCBI Taxonomy" id="179676"/>
    <lineage>
        <taxon>Eukaryota</taxon>
        <taxon>Metazoa</taxon>
        <taxon>Ecdysozoa</taxon>
        <taxon>Arthropoda</taxon>
        <taxon>Hexapoda</taxon>
        <taxon>Insecta</taxon>
        <taxon>Pterygota</taxon>
        <taxon>Neoptera</taxon>
        <taxon>Endopterygota</taxon>
        <taxon>Diptera</taxon>
        <taxon>Nematocera</taxon>
        <taxon>Chironomoidea</taxon>
        <taxon>Ceratopogonidae</taxon>
        <taxon>Ceratopogoninae</taxon>
        <taxon>Culicoides</taxon>
        <taxon>Monoculicoides</taxon>
    </lineage>
</organism>
<reference evidence="1" key="1">
    <citation type="submission" date="2018-07" db="EMBL/GenBank/DDBJ databases">
        <authorList>
            <person name="Quirk P.G."/>
            <person name="Krulwich T.A."/>
        </authorList>
    </citation>
    <scope>NUCLEOTIDE SEQUENCE</scope>
</reference>
<dbReference type="EMBL" id="UFQT01003365">
    <property type="protein sequence ID" value="SSX34911.1"/>
    <property type="molecule type" value="Genomic_DNA"/>
</dbReference>